<comment type="subcellular location">
    <subcellularLocation>
        <location evidence="1">Nucleus</location>
        <location evidence="1">Nucleolus</location>
    </subcellularLocation>
</comment>
<keyword evidence="9" id="KW-1185">Reference proteome</keyword>
<feature type="domain" description="ESF1 RRM" evidence="7">
    <location>
        <begin position="162"/>
        <end position="343"/>
    </location>
</feature>
<evidence type="ECO:0000313" key="9">
    <source>
        <dbReference type="Proteomes" id="UP000518752"/>
    </source>
</evidence>
<reference evidence="8 9" key="1">
    <citation type="journal article" date="2020" name="ISME J.">
        <title>Uncovering the hidden diversity of litter-decomposition mechanisms in mushroom-forming fungi.</title>
        <authorList>
            <person name="Floudas D."/>
            <person name="Bentzer J."/>
            <person name="Ahren D."/>
            <person name="Johansson T."/>
            <person name="Persson P."/>
            <person name="Tunlid A."/>
        </authorList>
    </citation>
    <scope>NUCLEOTIDE SEQUENCE [LARGE SCALE GENOMIC DNA]</scope>
    <source>
        <strain evidence="8 9">CBS 406.79</strain>
    </source>
</reference>
<feature type="compositionally biased region" description="Low complexity" evidence="5">
    <location>
        <begin position="190"/>
        <end position="204"/>
    </location>
</feature>
<evidence type="ECO:0000259" key="6">
    <source>
        <dbReference type="Pfam" id="PF08159"/>
    </source>
</evidence>
<organism evidence="8 9">
    <name type="scientific">Collybiopsis confluens</name>
    <dbReference type="NCBI Taxonomy" id="2823264"/>
    <lineage>
        <taxon>Eukaryota</taxon>
        <taxon>Fungi</taxon>
        <taxon>Dikarya</taxon>
        <taxon>Basidiomycota</taxon>
        <taxon>Agaricomycotina</taxon>
        <taxon>Agaricomycetes</taxon>
        <taxon>Agaricomycetidae</taxon>
        <taxon>Agaricales</taxon>
        <taxon>Marasmiineae</taxon>
        <taxon>Omphalotaceae</taxon>
        <taxon>Collybiopsis</taxon>
    </lineage>
</organism>
<feature type="region of interest" description="Disordered" evidence="5">
    <location>
        <begin position="37"/>
        <end position="57"/>
    </location>
</feature>
<dbReference type="GO" id="GO:0006364">
    <property type="term" value="P:rRNA processing"/>
    <property type="evidence" value="ECO:0007669"/>
    <property type="project" value="InterPro"/>
</dbReference>
<keyword evidence="3" id="KW-0175">Coiled coil</keyword>
<feature type="region of interest" description="Disordered" evidence="5">
    <location>
        <begin position="509"/>
        <end position="543"/>
    </location>
</feature>
<dbReference type="Pfam" id="PF25121">
    <property type="entry name" value="RRM_ESF1"/>
    <property type="match status" value="1"/>
</dbReference>
<dbReference type="GO" id="GO:0003723">
    <property type="term" value="F:RNA binding"/>
    <property type="evidence" value="ECO:0007669"/>
    <property type="project" value="TreeGrafter"/>
</dbReference>
<feature type="region of interest" description="Disordered" evidence="5">
    <location>
        <begin position="398"/>
        <end position="417"/>
    </location>
</feature>
<evidence type="ECO:0000256" key="4">
    <source>
        <dbReference type="ARBA" id="ARBA00023242"/>
    </source>
</evidence>
<comment type="similarity">
    <text evidence="2">Belongs to the ESF1 family.</text>
</comment>
<gene>
    <name evidence="8" type="ORF">D9757_002977</name>
</gene>
<feature type="compositionally biased region" description="Basic and acidic residues" evidence="5">
    <location>
        <begin position="1"/>
        <end position="15"/>
    </location>
</feature>
<dbReference type="AlphaFoldDB" id="A0A8H5HVK5"/>
<dbReference type="GO" id="GO:0005730">
    <property type="term" value="C:nucleolus"/>
    <property type="evidence" value="ECO:0007669"/>
    <property type="project" value="UniProtKB-SubCell"/>
</dbReference>
<dbReference type="Pfam" id="PF08159">
    <property type="entry name" value="NUC153"/>
    <property type="match status" value="1"/>
</dbReference>
<feature type="region of interest" description="Disordered" evidence="5">
    <location>
        <begin position="1"/>
        <end position="25"/>
    </location>
</feature>
<proteinExistence type="inferred from homology"/>
<keyword evidence="4" id="KW-0539">Nucleus</keyword>
<feature type="domain" description="NUC153" evidence="6">
    <location>
        <begin position="585"/>
        <end position="613"/>
    </location>
</feature>
<dbReference type="PANTHER" id="PTHR12202:SF0">
    <property type="entry name" value="ESF1 HOMOLOG"/>
    <property type="match status" value="1"/>
</dbReference>
<name>A0A8H5HVK5_9AGAR</name>
<dbReference type="OrthoDB" id="431825at2759"/>
<feature type="region of interest" description="Disordered" evidence="5">
    <location>
        <begin position="427"/>
        <end position="451"/>
    </location>
</feature>
<feature type="compositionally biased region" description="Low complexity" evidence="5">
    <location>
        <begin position="435"/>
        <end position="446"/>
    </location>
</feature>
<dbReference type="Proteomes" id="UP000518752">
    <property type="component" value="Unassembled WGS sequence"/>
</dbReference>
<evidence type="ECO:0008006" key="10">
    <source>
        <dbReference type="Google" id="ProtNLM"/>
    </source>
</evidence>
<evidence type="ECO:0000256" key="5">
    <source>
        <dbReference type="SAM" id="MobiDB-lite"/>
    </source>
</evidence>
<evidence type="ECO:0000313" key="8">
    <source>
        <dbReference type="EMBL" id="KAF5390243.1"/>
    </source>
</evidence>
<feature type="compositionally biased region" description="Basic and acidic residues" evidence="5">
    <location>
        <begin position="45"/>
        <end position="57"/>
    </location>
</feature>
<evidence type="ECO:0000256" key="1">
    <source>
        <dbReference type="ARBA" id="ARBA00004604"/>
    </source>
</evidence>
<accession>A0A8H5HVK5</accession>
<evidence type="ECO:0000256" key="2">
    <source>
        <dbReference type="ARBA" id="ARBA00009087"/>
    </source>
</evidence>
<dbReference type="PANTHER" id="PTHR12202">
    <property type="entry name" value="ESF1 HOMOLOG"/>
    <property type="match status" value="1"/>
</dbReference>
<evidence type="ECO:0000259" key="7">
    <source>
        <dbReference type="Pfam" id="PF25121"/>
    </source>
</evidence>
<sequence>MSDPRFARLKSDPRFRRPKQQQSKVVVDDRFKSVFAKSKKGKNRGRVDKFGRPLSENHDQENLKRFYRIGKEAGDDIPTVPDYARGEILLESSDEAESEQEEDSDVEGFVTIGLDTTRSIPARGNQDDIDLDENNFDDLDAQAAAYSESNSEPLPVTEVDRTNRLAVVNLDWDHVRAVHLYKICSSLVSPAAPTTSSSKTPSHTTQRDTTVKGGPSSIVRGRIISVKIYPSQFGKERLAIEEREGPPPQIFKSRQMEEDAEVTEQNVIRVSDENDFDEDALRKYQLDRLRYCYAIITCDTVDAASHIYDELEGTELERSANVFDLSFVPNGMTFDEVPRDEATEDKGASYRSIEFVTDALRHSKVKLTWDDDDPSRNQLTRRKISRKELDEADFRAYLASSSSEAEPADEGQRKSISREKLRSLLLGGGNDLPEGWNDGNENGGDNSDVDMEVTFTPGLSASKDDQDETTLEKYQRKMKEKRKIKKENIKSVHDHEGIANSDDFFTTVSNDEGAHGRESSPAQMATRDNSSVAIPPNNTEPQHFSLKSVLKAEKLNGKKLKRKGSKKNKLEETEVQEDFSIDVDDERFKAIHDDHDFAIDPSNPRYTKTKAMKTLLEARSRNRVRSSNASTHSNSTPSLINLAESVKRKSSTSAILSIGKRRRLQ</sequence>
<dbReference type="InterPro" id="IPR056750">
    <property type="entry name" value="RRM_ESF1"/>
</dbReference>
<comment type="caution">
    <text evidence="8">The sequence shown here is derived from an EMBL/GenBank/DDBJ whole genome shotgun (WGS) entry which is preliminary data.</text>
</comment>
<dbReference type="InterPro" id="IPR039754">
    <property type="entry name" value="Esf1"/>
</dbReference>
<evidence type="ECO:0000256" key="3">
    <source>
        <dbReference type="ARBA" id="ARBA00023054"/>
    </source>
</evidence>
<protein>
    <recommendedName>
        <fullName evidence="10">NUC153 domain-containing protein</fullName>
    </recommendedName>
</protein>
<feature type="region of interest" description="Disordered" evidence="5">
    <location>
        <begin position="190"/>
        <end position="215"/>
    </location>
</feature>
<feature type="compositionally biased region" description="Polar residues" evidence="5">
    <location>
        <begin position="520"/>
        <end position="542"/>
    </location>
</feature>
<feature type="region of interest" description="Disordered" evidence="5">
    <location>
        <begin position="620"/>
        <end position="641"/>
    </location>
</feature>
<dbReference type="InterPro" id="IPR012580">
    <property type="entry name" value="NUC153"/>
</dbReference>
<dbReference type="EMBL" id="JAACJN010000016">
    <property type="protein sequence ID" value="KAF5390243.1"/>
    <property type="molecule type" value="Genomic_DNA"/>
</dbReference>